<reference evidence="10" key="1">
    <citation type="journal article" date="2017" name="Nat. Microbiol.">
        <title>Global analysis of biosynthetic gene clusters reveals vast potential of secondary metabolite production in Penicillium species.</title>
        <authorList>
            <person name="Nielsen J.C."/>
            <person name="Grijseels S."/>
            <person name="Prigent S."/>
            <person name="Ji B."/>
            <person name="Dainat J."/>
            <person name="Nielsen K.F."/>
            <person name="Frisvad J.C."/>
            <person name="Workman M."/>
            <person name="Nielsen J."/>
        </authorList>
    </citation>
    <scope>NUCLEOTIDE SEQUENCE [LARGE SCALE GENOMIC DNA]</scope>
    <source>
        <strain evidence="10">IBT 29525</strain>
    </source>
</reference>
<accession>A0A1V6R1S4</accession>
<dbReference type="PANTHER" id="PTHR11804:SF84">
    <property type="entry name" value="SACCHAROLYSIN"/>
    <property type="match status" value="1"/>
</dbReference>
<sequence>MKRLNHLERDCNRNLNEETTGLWLTQSELEGLPDAILARLKEGEGIQTGQLWLPTKVPFSAPAMMNVKKESTRKKIYYTVENRMAGNVPLFRELVLLRDETARMLGYPNHFARKTSDKMVQGPQVVVDLLSEIREAVVPLATSDAEELLLLKQQEAAVFAETANRLFYWDIPYFTQRRIERTETRETTVSEYFELHMTLQKLLQMFQHLLGVEVRRVDTAHCEGLIWHEDVHMYTAWKVDGETDEFLGYAYLDLFPRHGKYSHSGHYPLQFGYQRPDGDRFYPSSALIMNYVKPLPDQPTLLSLDDD</sequence>
<dbReference type="STRING" id="60172.A0A1V6R1S4"/>
<dbReference type="SUPFAM" id="SSF55486">
    <property type="entry name" value="Metalloproteases ('zincins'), catalytic domain"/>
    <property type="match status" value="1"/>
</dbReference>
<dbReference type="Pfam" id="PF01432">
    <property type="entry name" value="Peptidase_M3"/>
    <property type="match status" value="1"/>
</dbReference>
<evidence type="ECO:0000256" key="2">
    <source>
        <dbReference type="ARBA" id="ARBA00022670"/>
    </source>
</evidence>
<name>A0A1V6R1S4_9EURO</name>
<dbReference type="GO" id="GO:0046872">
    <property type="term" value="F:metal ion binding"/>
    <property type="evidence" value="ECO:0007669"/>
    <property type="project" value="UniProtKB-UniRule"/>
</dbReference>
<feature type="domain" description="Peptidase M3A/M3B catalytic" evidence="8">
    <location>
        <begin position="64"/>
        <end position="306"/>
    </location>
</feature>
<dbReference type="InterPro" id="IPR024077">
    <property type="entry name" value="Neurolysin/TOP_dom2"/>
</dbReference>
<evidence type="ECO:0000256" key="4">
    <source>
        <dbReference type="ARBA" id="ARBA00022801"/>
    </source>
</evidence>
<dbReference type="InterPro" id="IPR001567">
    <property type="entry name" value="Pept_M3A_M3B_dom"/>
</dbReference>
<keyword evidence="10" id="KW-1185">Reference proteome</keyword>
<dbReference type="Gene3D" id="1.10.1370.10">
    <property type="entry name" value="Neurolysin, domain 3"/>
    <property type="match status" value="1"/>
</dbReference>
<comment type="similarity">
    <text evidence="1 7">Belongs to the peptidase M3 family.</text>
</comment>
<keyword evidence="6 7" id="KW-0482">Metalloprotease</keyword>
<dbReference type="Proteomes" id="UP000191612">
    <property type="component" value="Unassembled WGS sequence"/>
</dbReference>
<dbReference type="PANTHER" id="PTHR11804">
    <property type="entry name" value="PROTEASE M3 THIMET OLIGOPEPTIDASE-RELATED"/>
    <property type="match status" value="1"/>
</dbReference>
<dbReference type="GO" id="GO:0005758">
    <property type="term" value="C:mitochondrial intermembrane space"/>
    <property type="evidence" value="ECO:0007669"/>
    <property type="project" value="TreeGrafter"/>
</dbReference>
<protein>
    <recommendedName>
        <fullName evidence="8">Peptidase M3A/M3B catalytic domain-containing protein</fullName>
    </recommendedName>
</protein>
<dbReference type="EMBL" id="MDYO01000020">
    <property type="protein sequence ID" value="OQD95379.1"/>
    <property type="molecule type" value="Genomic_DNA"/>
</dbReference>
<comment type="caution">
    <text evidence="9">The sequence shown here is derived from an EMBL/GenBank/DDBJ whole genome shotgun (WGS) entry which is preliminary data.</text>
</comment>
<evidence type="ECO:0000256" key="6">
    <source>
        <dbReference type="ARBA" id="ARBA00023049"/>
    </source>
</evidence>
<evidence type="ECO:0000256" key="5">
    <source>
        <dbReference type="ARBA" id="ARBA00022833"/>
    </source>
</evidence>
<evidence type="ECO:0000256" key="7">
    <source>
        <dbReference type="RuleBase" id="RU003435"/>
    </source>
</evidence>
<proteinExistence type="inferred from homology"/>
<keyword evidence="5 7" id="KW-0862">Zinc</keyword>
<dbReference type="GO" id="GO:0006508">
    <property type="term" value="P:proteolysis"/>
    <property type="evidence" value="ECO:0007669"/>
    <property type="project" value="UniProtKB-KW"/>
</dbReference>
<keyword evidence="2 7" id="KW-0645">Protease</keyword>
<organism evidence="9 10">
    <name type="scientific">Penicillium solitum</name>
    <dbReference type="NCBI Taxonomy" id="60172"/>
    <lineage>
        <taxon>Eukaryota</taxon>
        <taxon>Fungi</taxon>
        <taxon>Dikarya</taxon>
        <taxon>Ascomycota</taxon>
        <taxon>Pezizomycotina</taxon>
        <taxon>Eurotiomycetes</taxon>
        <taxon>Eurotiomycetidae</taxon>
        <taxon>Eurotiales</taxon>
        <taxon>Aspergillaceae</taxon>
        <taxon>Penicillium</taxon>
    </lineage>
</organism>
<dbReference type="GO" id="GO:0004222">
    <property type="term" value="F:metalloendopeptidase activity"/>
    <property type="evidence" value="ECO:0007669"/>
    <property type="project" value="InterPro"/>
</dbReference>
<evidence type="ECO:0000313" key="9">
    <source>
        <dbReference type="EMBL" id="OQD95379.1"/>
    </source>
</evidence>
<gene>
    <name evidence="9" type="ORF">PENSOL_c020G10017</name>
</gene>
<evidence type="ECO:0000256" key="3">
    <source>
        <dbReference type="ARBA" id="ARBA00022723"/>
    </source>
</evidence>
<dbReference type="GO" id="GO:0006518">
    <property type="term" value="P:peptide metabolic process"/>
    <property type="evidence" value="ECO:0007669"/>
    <property type="project" value="TreeGrafter"/>
</dbReference>
<dbReference type="AlphaFoldDB" id="A0A1V6R1S4"/>
<keyword evidence="3 7" id="KW-0479">Metal-binding</keyword>
<evidence type="ECO:0000259" key="8">
    <source>
        <dbReference type="Pfam" id="PF01432"/>
    </source>
</evidence>
<evidence type="ECO:0000256" key="1">
    <source>
        <dbReference type="ARBA" id="ARBA00006040"/>
    </source>
</evidence>
<evidence type="ECO:0000313" key="10">
    <source>
        <dbReference type="Proteomes" id="UP000191612"/>
    </source>
</evidence>
<keyword evidence="4 7" id="KW-0378">Hydrolase</keyword>
<comment type="cofactor">
    <cofactor evidence="7">
        <name>Zn(2+)</name>
        <dbReference type="ChEBI" id="CHEBI:29105"/>
    </cofactor>
    <text evidence="7">Binds 1 zinc ion.</text>
</comment>
<dbReference type="InterPro" id="IPR045090">
    <property type="entry name" value="Pept_M3A_M3B"/>
</dbReference>